<proteinExistence type="predicted"/>
<reference evidence="1" key="1">
    <citation type="journal article" date="2021" name="New Phytol.">
        <title>Evolutionary innovations through gain and loss of genes in the ectomycorrhizal Boletales.</title>
        <authorList>
            <person name="Wu G."/>
            <person name="Miyauchi S."/>
            <person name="Morin E."/>
            <person name="Kuo A."/>
            <person name="Drula E."/>
            <person name="Varga T."/>
            <person name="Kohler A."/>
            <person name="Feng B."/>
            <person name="Cao Y."/>
            <person name="Lipzen A."/>
            <person name="Daum C."/>
            <person name="Hundley H."/>
            <person name="Pangilinan J."/>
            <person name="Johnson J."/>
            <person name="Barry K."/>
            <person name="LaButti K."/>
            <person name="Ng V."/>
            <person name="Ahrendt S."/>
            <person name="Min B."/>
            <person name="Choi I.G."/>
            <person name="Park H."/>
            <person name="Plett J.M."/>
            <person name="Magnuson J."/>
            <person name="Spatafora J.W."/>
            <person name="Nagy L.G."/>
            <person name="Henrissat B."/>
            <person name="Grigoriev I.V."/>
            <person name="Yang Z.L."/>
            <person name="Xu J."/>
            <person name="Martin F.M."/>
        </authorList>
    </citation>
    <scope>NUCLEOTIDE SEQUENCE</scope>
    <source>
        <strain evidence="1">ATCC 28755</strain>
    </source>
</reference>
<dbReference type="EMBL" id="MU267598">
    <property type="protein sequence ID" value="KAH7915628.1"/>
    <property type="molecule type" value="Genomic_DNA"/>
</dbReference>
<accession>A0ACB8AS63</accession>
<comment type="caution">
    <text evidence="1">The sequence shown here is derived from an EMBL/GenBank/DDBJ whole genome shotgun (WGS) entry which is preliminary data.</text>
</comment>
<dbReference type="Proteomes" id="UP000790377">
    <property type="component" value="Unassembled WGS sequence"/>
</dbReference>
<sequence>MVRSQLYPLEVNPSTGEPFLRLPAPNDNIIITPPRYEDEPLFGPIINHPEVSIWLEGPPIPYRDEDASFWINIVKPKADTLINDLREEEKRNPDGPLKLVDDCPISHLREVLPDGSDTFIGCIGVHRAQFEEVLDAEERAEKFEENNAKEAGDPTIRWTFGDYLAPSHHRRGIMSAAMKIVLDKWVVPRMGARSMTGYAFAGNRGSRRVFENSGFVWKGTLNNGKVIRGEPKLLEYLEWEYQEPSDQSTDDNLK</sequence>
<protein>
    <submittedName>
        <fullName evidence="1">Uncharacterized protein</fullName>
    </submittedName>
</protein>
<organism evidence="1 2">
    <name type="scientific">Hygrophoropsis aurantiaca</name>
    <dbReference type="NCBI Taxonomy" id="72124"/>
    <lineage>
        <taxon>Eukaryota</taxon>
        <taxon>Fungi</taxon>
        <taxon>Dikarya</taxon>
        <taxon>Basidiomycota</taxon>
        <taxon>Agaricomycotina</taxon>
        <taxon>Agaricomycetes</taxon>
        <taxon>Agaricomycetidae</taxon>
        <taxon>Boletales</taxon>
        <taxon>Coniophorineae</taxon>
        <taxon>Hygrophoropsidaceae</taxon>
        <taxon>Hygrophoropsis</taxon>
    </lineage>
</organism>
<keyword evidence="2" id="KW-1185">Reference proteome</keyword>
<name>A0ACB8AS63_9AGAM</name>
<evidence type="ECO:0000313" key="2">
    <source>
        <dbReference type="Proteomes" id="UP000790377"/>
    </source>
</evidence>
<gene>
    <name evidence="1" type="ORF">BJ138DRAFT_1054409</name>
</gene>
<evidence type="ECO:0000313" key="1">
    <source>
        <dbReference type="EMBL" id="KAH7915628.1"/>
    </source>
</evidence>